<name>A0AAD4LZV3_9AGAM</name>
<evidence type="ECO:0000256" key="1">
    <source>
        <dbReference type="SAM" id="MobiDB-lite"/>
    </source>
</evidence>
<feature type="compositionally biased region" description="Polar residues" evidence="1">
    <location>
        <begin position="30"/>
        <end position="41"/>
    </location>
</feature>
<feature type="transmembrane region" description="Helical" evidence="2">
    <location>
        <begin position="64"/>
        <end position="82"/>
    </location>
</feature>
<dbReference type="EMBL" id="WTXG01000041">
    <property type="protein sequence ID" value="KAI0297060.1"/>
    <property type="molecule type" value="Genomic_DNA"/>
</dbReference>
<keyword evidence="2" id="KW-0812">Transmembrane</keyword>
<protein>
    <submittedName>
        <fullName evidence="3">Uncharacterized protein</fullName>
    </submittedName>
</protein>
<dbReference type="AlphaFoldDB" id="A0AAD4LZV3"/>
<reference evidence="3" key="1">
    <citation type="journal article" date="2022" name="New Phytol.">
        <title>Evolutionary transition to the ectomycorrhizal habit in the genomes of a hyperdiverse lineage of mushroom-forming fungi.</title>
        <authorList>
            <person name="Looney B."/>
            <person name="Miyauchi S."/>
            <person name="Morin E."/>
            <person name="Drula E."/>
            <person name="Courty P.E."/>
            <person name="Kohler A."/>
            <person name="Kuo A."/>
            <person name="LaButti K."/>
            <person name="Pangilinan J."/>
            <person name="Lipzen A."/>
            <person name="Riley R."/>
            <person name="Andreopoulos W."/>
            <person name="He G."/>
            <person name="Johnson J."/>
            <person name="Nolan M."/>
            <person name="Tritt A."/>
            <person name="Barry K.W."/>
            <person name="Grigoriev I.V."/>
            <person name="Nagy L.G."/>
            <person name="Hibbett D."/>
            <person name="Henrissat B."/>
            <person name="Matheny P.B."/>
            <person name="Labbe J."/>
            <person name="Martin F.M."/>
        </authorList>
    </citation>
    <scope>NUCLEOTIDE SEQUENCE</scope>
    <source>
        <strain evidence="3">BPL690</strain>
    </source>
</reference>
<keyword evidence="2" id="KW-0472">Membrane</keyword>
<evidence type="ECO:0000313" key="3">
    <source>
        <dbReference type="EMBL" id="KAI0297060.1"/>
    </source>
</evidence>
<comment type="caution">
    <text evidence="3">The sequence shown here is derived from an EMBL/GenBank/DDBJ whole genome shotgun (WGS) entry which is preliminary data.</text>
</comment>
<feature type="transmembrane region" description="Helical" evidence="2">
    <location>
        <begin position="94"/>
        <end position="112"/>
    </location>
</feature>
<feature type="region of interest" description="Disordered" evidence="1">
    <location>
        <begin position="1"/>
        <end position="52"/>
    </location>
</feature>
<keyword evidence="2" id="KW-1133">Transmembrane helix</keyword>
<evidence type="ECO:0000313" key="4">
    <source>
        <dbReference type="Proteomes" id="UP001203297"/>
    </source>
</evidence>
<keyword evidence="4" id="KW-1185">Reference proteome</keyword>
<gene>
    <name evidence="3" type="ORF">B0F90DRAFT_1819603</name>
</gene>
<sequence>METTLGQPITPPPNNVEPEQVELQALPVDQHSSVESQQGNTDPHDAEEDEPDVSLPLGVKLTGYRLFNMVMILVIGLAKFILSLKGQSVAPTGLEWVAGSAFAAILYWIGLYETVEPPRWEWFLHVDWAPGIAFVSKCFLGGGEDSQNCLPRR</sequence>
<proteinExistence type="predicted"/>
<organism evidence="3 4">
    <name type="scientific">Multifurca ochricompacta</name>
    <dbReference type="NCBI Taxonomy" id="376703"/>
    <lineage>
        <taxon>Eukaryota</taxon>
        <taxon>Fungi</taxon>
        <taxon>Dikarya</taxon>
        <taxon>Basidiomycota</taxon>
        <taxon>Agaricomycotina</taxon>
        <taxon>Agaricomycetes</taxon>
        <taxon>Russulales</taxon>
        <taxon>Russulaceae</taxon>
        <taxon>Multifurca</taxon>
    </lineage>
</organism>
<accession>A0AAD4LZV3</accession>
<dbReference type="Proteomes" id="UP001203297">
    <property type="component" value="Unassembled WGS sequence"/>
</dbReference>
<evidence type="ECO:0000256" key="2">
    <source>
        <dbReference type="SAM" id="Phobius"/>
    </source>
</evidence>